<dbReference type="SUPFAM" id="SSF52540">
    <property type="entry name" value="P-loop containing nucleoside triphosphate hydrolases"/>
    <property type="match status" value="1"/>
</dbReference>
<accession>A0A941GP62</accession>
<feature type="repeat" description="TPR" evidence="6">
    <location>
        <begin position="49"/>
        <end position="82"/>
    </location>
</feature>
<feature type="repeat" description="TPR" evidence="6">
    <location>
        <begin position="197"/>
        <end position="230"/>
    </location>
</feature>
<dbReference type="PANTHER" id="PTHR44835:SF1">
    <property type="entry name" value="PROTEIN O-GLCNAC TRANSFERASE"/>
    <property type="match status" value="1"/>
</dbReference>
<feature type="repeat" description="TPR" evidence="6">
    <location>
        <begin position="163"/>
        <end position="196"/>
    </location>
</feature>
<name>A0A941GP62_9CHRO</name>
<dbReference type="PROSITE" id="PS50293">
    <property type="entry name" value="TPR_REGION"/>
    <property type="match status" value="4"/>
</dbReference>
<organism evidence="8 9">
    <name type="scientific">Gomphosphaeria aponina SAG 52.96 = DSM 107014</name>
    <dbReference type="NCBI Taxonomy" id="1521640"/>
    <lineage>
        <taxon>Bacteria</taxon>
        <taxon>Bacillati</taxon>
        <taxon>Cyanobacteriota</taxon>
        <taxon>Cyanophyceae</taxon>
        <taxon>Oscillatoriophycideae</taxon>
        <taxon>Chroococcales</taxon>
        <taxon>Gomphosphaeriaceae</taxon>
        <taxon>Gomphosphaeria</taxon>
    </lineage>
</organism>
<dbReference type="Pfam" id="PF07719">
    <property type="entry name" value="TPR_2"/>
    <property type="match status" value="1"/>
</dbReference>
<feature type="repeat" description="TPR" evidence="6">
    <location>
        <begin position="301"/>
        <end position="334"/>
    </location>
</feature>
<evidence type="ECO:0000256" key="6">
    <source>
        <dbReference type="PROSITE-ProRule" id="PRU00339"/>
    </source>
</evidence>
<evidence type="ECO:0000256" key="5">
    <source>
        <dbReference type="ARBA" id="ARBA00022803"/>
    </source>
</evidence>
<keyword evidence="5 6" id="KW-0802">TPR repeat</keyword>
<dbReference type="Proteomes" id="UP000767446">
    <property type="component" value="Unassembled WGS sequence"/>
</dbReference>
<feature type="repeat" description="TPR" evidence="6">
    <location>
        <begin position="83"/>
        <end position="116"/>
    </location>
</feature>
<dbReference type="InterPro" id="IPR027417">
    <property type="entry name" value="P-loop_NTPase"/>
</dbReference>
<dbReference type="Pfam" id="PF13414">
    <property type="entry name" value="TPR_11"/>
    <property type="match status" value="2"/>
</dbReference>
<evidence type="ECO:0000256" key="3">
    <source>
        <dbReference type="ARBA" id="ARBA00022679"/>
    </source>
</evidence>
<sequence>MSPKAAELLEKVKQHSSKGEWEKAIATGERALNYFQYQLLLQKEGKVLPKEYLKLGEKLEQQGEIAEAIACYRKAIELNPRWQKAYHNLAEVLKREKKWEEAVFYLEKLVEIKEKEEEKITEETGEESFDAYTKQGHLCLRQGKVEEAINWYEKARALKPDSPNIYANIGSGYAEQKKWTEAIQWYQAAIKLNPNFAGAYRNLARVLTQTGQERAAAECWYRALAIEPSWANAEEYLNLGNKLKELEKLGLAANCYQQALKLKPDFAAAYEGMGEVEARQEQWEEAVSYYEKAIQLQPDQWEVELKLGKILAELERWEAAEKAYQRARKLNPNEELAEYYLGLIKLKQGKDEEAIAHFQRATQINPHSASSYYQLAKALRKQGNYNQAIDCYLQTLELEPEFQAAYIDLQYTRIETEAQLEKIIRFYRQVIQKKDIPLAWGNLGDALTEQGQIEEAIKCYQISSYKQTVAVEPQLGKIAWKPQKELPPDFIIIGGGKCGTTSLYQYLGSHPQVLLPHKKELNFFTKNFKYGEEWYLAQFPSITDREDYYTGEASTSYLELPMVPPRVWQMFPEVKLIVLLRNPIDRAVSWHYQVKSLGMDKKQSLEVAIAEEMEFLEQVSESELMKMGRKYPNNLLAGLYLYKLQRWLKLFGREKILILQSEELYEQPAQVMEQVFQFLGLPPHQATNYPLCNTGDYPPISEELRSRLADYFRPYNQKLEAALGVKFNWD</sequence>
<keyword evidence="2" id="KW-0328">Glycosyltransferase</keyword>
<dbReference type="Gene3D" id="3.40.50.300">
    <property type="entry name" value="P-loop containing nucleotide triphosphate hydrolases"/>
    <property type="match status" value="1"/>
</dbReference>
<dbReference type="InterPro" id="IPR013105">
    <property type="entry name" value="TPR_2"/>
</dbReference>
<evidence type="ECO:0000256" key="4">
    <source>
        <dbReference type="ARBA" id="ARBA00022737"/>
    </source>
</evidence>
<dbReference type="GO" id="GO:0016757">
    <property type="term" value="F:glycosyltransferase activity"/>
    <property type="evidence" value="ECO:0007669"/>
    <property type="project" value="UniProtKB-KW"/>
</dbReference>
<dbReference type="Gene3D" id="1.25.40.10">
    <property type="entry name" value="Tetratricopeptide repeat domain"/>
    <property type="match status" value="5"/>
</dbReference>
<comment type="caution">
    <text evidence="8">The sequence shown here is derived from an EMBL/GenBank/DDBJ whole genome shotgun (WGS) entry which is preliminary data.</text>
</comment>
<protein>
    <submittedName>
        <fullName evidence="8">Tetratricopeptide repeat protein</fullName>
    </submittedName>
</protein>
<evidence type="ECO:0000313" key="8">
    <source>
        <dbReference type="EMBL" id="MBR8827302.1"/>
    </source>
</evidence>
<proteinExistence type="predicted"/>
<evidence type="ECO:0000256" key="1">
    <source>
        <dbReference type="ARBA" id="ARBA00004922"/>
    </source>
</evidence>
<dbReference type="GO" id="GO:0008146">
    <property type="term" value="F:sulfotransferase activity"/>
    <property type="evidence" value="ECO:0007669"/>
    <property type="project" value="InterPro"/>
</dbReference>
<feature type="repeat" description="TPR" evidence="6">
    <location>
        <begin position="369"/>
        <end position="402"/>
    </location>
</feature>
<dbReference type="InterPro" id="IPR000863">
    <property type="entry name" value="Sulfotransferase_dom"/>
</dbReference>
<reference evidence="8" key="1">
    <citation type="submission" date="2021-02" db="EMBL/GenBank/DDBJ databases">
        <title>Metagenome analyses of Stigonema ocellatum DSM 106950, Chlorogloea purpurea SAG 13.99 and Gomphosphaeria aponina DSM 107014.</title>
        <authorList>
            <person name="Marter P."/>
            <person name="Huang S."/>
        </authorList>
    </citation>
    <scope>NUCLEOTIDE SEQUENCE</scope>
    <source>
        <strain evidence="8">JP213</strain>
    </source>
</reference>
<feature type="repeat" description="TPR" evidence="6">
    <location>
        <begin position="267"/>
        <end position="300"/>
    </location>
</feature>
<dbReference type="Pfam" id="PF00685">
    <property type="entry name" value="Sulfotransfer_1"/>
    <property type="match status" value="1"/>
</dbReference>
<dbReference type="Pfam" id="PF13432">
    <property type="entry name" value="TPR_16"/>
    <property type="match status" value="2"/>
</dbReference>
<evidence type="ECO:0000259" key="7">
    <source>
        <dbReference type="Pfam" id="PF00685"/>
    </source>
</evidence>
<keyword evidence="3" id="KW-0808">Transferase</keyword>
<dbReference type="SMART" id="SM00028">
    <property type="entry name" value="TPR"/>
    <property type="match status" value="12"/>
</dbReference>
<dbReference type="Pfam" id="PF00515">
    <property type="entry name" value="TPR_1"/>
    <property type="match status" value="1"/>
</dbReference>
<dbReference type="EMBL" id="JADQBC010000026">
    <property type="protein sequence ID" value="MBR8827302.1"/>
    <property type="molecule type" value="Genomic_DNA"/>
</dbReference>
<comment type="pathway">
    <text evidence="1">Protein modification; protein glycosylation.</text>
</comment>
<dbReference type="SUPFAM" id="SSF48452">
    <property type="entry name" value="TPR-like"/>
    <property type="match status" value="2"/>
</dbReference>
<dbReference type="InterPro" id="IPR019734">
    <property type="entry name" value="TPR_rpt"/>
</dbReference>
<keyword evidence="4" id="KW-0677">Repeat</keyword>
<evidence type="ECO:0000313" key="9">
    <source>
        <dbReference type="Proteomes" id="UP000767446"/>
    </source>
</evidence>
<dbReference type="InterPro" id="IPR011990">
    <property type="entry name" value="TPR-like_helical_dom_sf"/>
</dbReference>
<feature type="repeat" description="TPR" evidence="6">
    <location>
        <begin position="335"/>
        <end position="368"/>
    </location>
</feature>
<evidence type="ECO:0000256" key="2">
    <source>
        <dbReference type="ARBA" id="ARBA00022676"/>
    </source>
</evidence>
<dbReference type="Pfam" id="PF13181">
    <property type="entry name" value="TPR_8"/>
    <property type="match status" value="1"/>
</dbReference>
<dbReference type="PANTHER" id="PTHR44835">
    <property type="entry name" value="UDP-N-ACETYLGLUCOSAMINE--PEPTIDE N-ACETYLGLUCOSAMINYLTRANSFERASE SPINDLY-RELATED"/>
    <property type="match status" value="1"/>
</dbReference>
<feature type="repeat" description="TPR" evidence="6">
    <location>
        <begin position="129"/>
        <end position="162"/>
    </location>
</feature>
<dbReference type="InterPro" id="IPR051939">
    <property type="entry name" value="Glycosyltr_41/O-GlcNAc_trsf"/>
</dbReference>
<feature type="repeat" description="TPR" evidence="6">
    <location>
        <begin position="233"/>
        <end position="266"/>
    </location>
</feature>
<dbReference type="PROSITE" id="PS50005">
    <property type="entry name" value="TPR"/>
    <property type="match status" value="10"/>
</dbReference>
<feature type="domain" description="Sulfotransferase" evidence="7">
    <location>
        <begin position="487"/>
        <end position="683"/>
    </location>
</feature>
<gene>
    <name evidence="8" type="ORF">DSM107014_05250</name>
</gene>
<dbReference type="AlphaFoldDB" id="A0A941GP62"/>